<proteinExistence type="inferred from homology"/>
<dbReference type="PANTHER" id="PTHR45527:SF1">
    <property type="entry name" value="FATTY ACID SYNTHASE"/>
    <property type="match status" value="1"/>
</dbReference>
<dbReference type="GO" id="GO:0072330">
    <property type="term" value="P:monocarboxylic acid biosynthetic process"/>
    <property type="evidence" value="ECO:0007669"/>
    <property type="project" value="UniProtKB-ARBA"/>
</dbReference>
<comment type="cofactor">
    <cofactor evidence="1">
        <name>pantetheine 4'-phosphate</name>
        <dbReference type="ChEBI" id="CHEBI:47942"/>
    </cofactor>
</comment>
<dbReference type="SUPFAM" id="SSF47336">
    <property type="entry name" value="ACP-like"/>
    <property type="match status" value="1"/>
</dbReference>
<dbReference type="PANTHER" id="PTHR45527">
    <property type="entry name" value="NONRIBOSOMAL PEPTIDE SYNTHETASE"/>
    <property type="match status" value="1"/>
</dbReference>
<accession>A0A5P2AIH1</accession>
<protein>
    <recommendedName>
        <fullName evidence="5">Carrier domain-containing protein</fullName>
    </recommendedName>
</protein>
<dbReference type="FunFam" id="1.10.1200.10:FF:000016">
    <property type="entry name" value="Non-ribosomal peptide synthase"/>
    <property type="match status" value="1"/>
</dbReference>
<evidence type="ECO:0000259" key="5">
    <source>
        <dbReference type="PROSITE" id="PS50075"/>
    </source>
</evidence>
<evidence type="ECO:0000313" key="6">
    <source>
        <dbReference type="EMBL" id="QES17776.1"/>
    </source>
</evidence>
<evidence type="ECO:0000256" key="2">
    <source>
        <dbReference type="ARBA" id="ARBA00006432"/>
    </source>
</evidence>
<dbReference type="PROSITE" id="PS50075">
    <property type="entry name" value="CARRIER"/>
    <property type="match status" value="1"/>
</dbReference>
<dbReference type="InterPro" id="IPR000873">
    <property type="entry name" value="AMP-dep_synth/lig_dom"/>
</dbReference>
<dbReference type="InterPro" id="IPR045851">
    <property type="entry name" value="AMP-bd_C_sf"/>
</dbReference>
<dbReference type="InterPro" id="IPR036736">
    <property type="entry name" value="ACP-like_sf"/>
</dbReference>
<keyword evidence="3" id="KW-0596">Phosphopantetheine</keyword>
<dbReference type="EMBL" id="CP029194">
    <property type="protein sequence ID" value="QES17776.1"/>
    <property type="molecule type" value="Genomic_DNA"/>
</dbReference>
<dbReference type="InterPro" id="IPR025110">
    <property type="entry name" value="AMP-bd_C"/>
</dbReference>
<dbReference type="Gene3D" id="2.30.38.10">
    <property type="entry name" value="Luciferase, Domain 3"/>
    <property type="match status" value="1"/>
</dbReference>
<dbReference type="InterPro" id="IPR009081">
    <property type="entry name" value="PP-bd_ACP"/>
</dbReference>
<dbReference type="Pfam" id="PF00501">
    <property type="entry name" value="AMP-binding"/>
    <property type="match status" value="1"/>
</dbReference>
<comment type="similarity">
    <text evidence="2">Belongs to the ATP-dependent AMP-binding enzyme family.</text>
</comment>
<keyword evidence="4" id="KW-0597">Phosphoprotein</keyword>
<dbReference type="GO" id="GO:0043041">
    <property type="term" value="P:amino acid activation for nonribosomal peptide biosynthetic process"/>
    <property type="evidence" value="ECO:0007669"/>
    <property type="project" value="TreeGrafter"/>
</dbReference>
<dbReference type="Pfam" id="PF00550">
    <property type="entry name" value="PP-binding"/>
    <property type="match status" value="1"/>
</dbReference>
<dbReference type="Pfam" id="PF13193">
    <property type="entry name" value="AMP-binding_C"/>
    <property type="match status" value="1"/>
</dbReference>
<organism evidence="6 7">
    <name type="scientific">Streptomyces venezuelae</name>
    <dbReference type="NCBI Taxonomy" id="54571"/>
    <lineage>
        <taxon>Bacteria</taxon>
        <taxon>Bacillati</taxon>
        <taxon>Actinomycetota</taxon>
        <taxon>Actinomycetes</taxon>
        <taxon>Kitasatosporales</taxon>
        <taxon>Streptomycetaceae</taxon>
        <taxon>Streptomyces</taxon>
    </lineage>
</organism>
<dbReference type="PROSITE" id="PS00455">
    <property type="entry name" value="AMP_BINDING"/>
    <property type="match status" value="1"/>
</dbReference>
<feature type="domain" description="Carrier" evidence="5">
    <location>
        <begin position="532"/>
        <end position="607"/>
    </location>
</feature>
<dbReference type="CDD" id="cd12117">
    <property type="entry name" value="A_NRPS_Srf_like"/>
    <property type="match status" value="1"/>
</dbReference>
<sequence>MTARPTVTRNEVTPAVNALSPIPSAGVLVEAVLRQARRSPDAIAVAYGDDELTYRQLMARAGRMAAALRGRGLTRGDLVAVCLTPGTDLVTAFLAAVWAGCAYVPLDPAHPRQRRAELLRDCGARLLITHAIATGGGPVHDATEAVSPAALLDQAGDRREPPPSGASPDDIAYICYTSGTTGVPKGVAVPQSAVTHLVTDTDYIDLGPGDRVAQASNPAFDAATFEIWGALCNGARLEGLPKEVVVDPDALAEAIRTRGVSALFLTTALFHLVALERPAAFAPLRTLLVGGEALNPHRARDVLAHPPGALLNVYGPTETTTFAAWHRADRVGADAVSVPIGTPLRRMRAYVLDEFLRETPDGVTGELYLAGPGLAHGYWADPAATAERFVADPTGKGERLYRTGDRARRDADGRIDFRGRGDQQVKIRGFRVEPAEVEAQVARRPDVACAVVTAGRDSSDDIRLTLYVVPAPGAGEDLAERVLARLHETLPGYAVPSAAVVLDRLPLSGNGKVDRAALLPAPDTPATGEPAAPRSPLESALVLLWAELLDVPEVGIHDDFFRLGGHSLTISRLRSLIKQTLRVELPLADMFDTKTVAEQAAALTLREPAPGALTAAAQELLRVTALTDEEVEAELASTERES</sequence>
<dbReference type="Gene3D" id="3.40.50.1820">
    <property type="entry name" value="alpha/beta hydrolase"/>
    <property type="match status" value="1"/>
</dbReference>
<dbReference type="GO" id="GO:0044550">
    <property type="term" value="P:secondary metabolite biosynthetic process"/>
    <property type="evidence" value="ECO:0007669"/>
    <property type="project" value="TreeGrafter"/>
</dbReference>
<dbReference type="GO" id="GO:0005737">
    <property type="term" value="C:cytoplasm"/>
    <property type="evidence" value="ECO:0007669"/>
    <property type="project" value="TreeGrafter"/>
</dbReference>
<evidence type="ECO:0000256" key="1">
    <source>
        <dbReference type="ARBA" id="ARBA00001957"/>
    </source>
</evidence>
<evidence type="ECO:0000256" key="4">
    <source>
        <dbReference type="ARBA" id="ARBA00022553"/>
    </source>
</evidence>
<dbReference type="OrthoDB" id="2472181at2"/>
<dbReference type="InterPro" id="IPR029058">
    <property type="entry name" value="AB_hydrolase_fold"/>
</dbReference>
<reference evidence="6 7" key="1">
    <citation type="submission" date="2018-05" db="EMBL/GenBank/DDBJ databases">
        <title>Streptomyces venezuelae.</title>
        <authorList>
            <person name="Kim W."/>
            <person name="Lee N."/>
            <person name="Cho B.-K."/>
        </authorList>
    </citation>
    <scope>NUCLEOTIDE SEQUENCE [LARGE SCALE GENOMIC DNA]</scope>
    <source>
        <strain evidence="6 7">ATCC 15068</strain>
    </source>
</reference>
<dbReference type="Gene3D" id="3.40.50.980">
    <property type="match status" value="2"/>
</dbReference>
<dbReference type="Proteomes" id="UP000324106">
    <property type="component" value="Chromosome"/>
</dbReference>
<dbReference type="InterPro" id="IPR020845">
    <property type="entry name" value="AMP-binding_CS"/>
</dbReference>
<dbReference type="AlphaFoldDB" id="A0A5P2AIH1"/>
<name>A0A5P2AIH1_STRVZ</name>
<gene>
    <name evidence="6" type="ORF">DEJ46_00560</name>
</gene>
<dbReference type="InterPro" id="IPR010071">
    <property type="entry name" value="AA_adenyl_dom"/>
</dbReference>
<dbReference type="NCBIfam" id="TIGR01733">
    <property type="entry name" value="AA-adenyl-dom"/>
    <property type="match status" value="1"/>
</dbReference>
<evidence type="ECO:0000256" key="3">
    <source>
        <dbReference type="ARBA" id="ARBA00022450"/>
    </source>
</evidence>
<dbReference type="GO" id="GO:0031177">
    <property type="term" value="F:phosphopantetheine binding"/>
    <property type="evidence" value="ECO:0007669"/>
    <property type="project" value="TreeGrafter"/>
</dbReference>
<evidence type="ECO:0000313" key="7">
    <source>
        <dbReference type="Proteomes" id="UP000324106"/>
    </source>
</evidence>
<dbReference type="SUPFAM" id="SSF56801">
    <property type="entry name" value="Acetyl-CoA synthetase-like"/>
    <property type="match status" value="1"/>
</dbReference>
<dbReference type="Gene3D" id="3.30.300.30">
    <property type="match status" value="1"/>
</dbReference>